<evidence type="ECO:0000313" key="2">
    <source>
        <dbReference type="Proteomes" id="UP000887097"/>
    </source>
</evidence>
<evidence type="ECO:0000313" key="1">
    <source>
        <dbReference type="EMBL" id="GJG33072.1"/>
    </source>
</evidence>
<proteinExistence type="predicted"/>
<gene>
    <name evidence="1" type="ORF">PRMUPPPA20_11810</name>
</gene>
<organism evidence="1 2">
    <name type="scientific">Xylanibacter ruminicola</name>
    <name type="common">Prevotella ruminicola</name>
    <dbReference type="NCBI Taxonomy" id="839"/>
    <lineage>
        <taxon>Bacteria</taxon>
        <taxon>Pseudomonadati</taxon>
        <taxon>Bacteroidota</taxon>
        <taxon>Bacteroidia</taxon>
        <taxon>Bacteroidales</taxon>
        <taxon>Prevotellaceae</taxon>
        <taxon>Xylanibacter</taxon>
    </lineage>
</organism>
<dbReference type="EMBL" id="BPTT01000001">
    <property type="protein sequence ID" value="GJG33072.1"/>
    <property type="molecule type" value="Genomic_DNA"/>
</dbReference>
<accession>A0AA37I277</accession>
<sequence>MHIGAVIFLLIYKGDAIFRGSNPPENPDDKTCDDESYRAAREERDAYDDYIASIDMDKDR</sequence>
<protein>
    <submittedName>
        <fullName evidence="1">Uncharacterized protein</fullName>
    </submittedName>
</protein>
<dbReference type="AlphaFoldDB" id="A0AA37I277"/>
<dbReference type="Proteomes" id="UP000887097">
    <property type="component" value="Unassembled WGS sequence"/>
</dbReference>
<name>A0AA37I277_XYLRU</name>
<reference evidence="1" key="1">
    <citation type="submission" date="2021-08" db="EMBL/GenBank/DDBJ databases">
        <title>Prevotella lacticifex sp. nov., isolated from rumen of cow.</title>
        <authorList>
            <person name="Shinkai T."/>
            <person name="Ikeyama N."/>
            <person name="Kumagai M."/>
            <person name="Ohmori H."/>
            <person name="Sakamoto M."/>
            <person name="Ohkuma M."/>
            <person name="Mitsumori M."/>
        </authorList>
    </citation>
    <scope>NUCLEOTIDE SEQUENCE</scope>
    <source>
        <strain evidence="1">JCM 8259</strain>
    </source>
</reference>
<comment type="caution">
    <text evidence="1">The sequence shown here is derived from an EMBL/GenBank/DDBJ whole genome shotgun (WGS) entry which is preliminary data.</text>
</comment>